<evidence type="ECO:0000313" key="3">
    <source>
        <dbReference type="Proteomes" id="UP001409291"/>
    </source>
</evidence>
<keyword evidence="1" id="KW-0472">Membrane</keyword>
<keyword evidence="1" id="KW-0812">Transmembrane</keyword>
<organism evidence="2 3">
    <name type="scientific">Sphingobacterium kitahiroshimense</name>
    <dbReference type="NCBI Taxonomy" id="470446"/>
    <lineage>
        <taxon>Bacteria</taxon>
        <taxon>Pseudomonadati</taxon>
        <taxon>Bacteroidota</taxon>
        <taxon>Sphingobacteriia</taxon>
        <taxon>Sphingobacteriales</taxon>
        <taxon>Sphingobacteriaceae</taxon>
        <taxon>Sphingobacterium</taxon>
    </lineage>
</organism>
<proteinExistence type="predicted"/>
<gene>
    <name evidence="2" type="ORF">ABE541_05280</name>
</gene>
<reference evidence="2 3" key="1">
    <citation type="submission" date="2024-04" db="EMBL/GenBank/DDBJ databases">
        <title>WGS of bacteria from Torrens River.</title>
        <authorList>
            <person name="Wyrsch E.R."/>
            <person name="Drigo B."/>
        </authorList>
    </citation>
    <scope>NUCLEOTIDE SEQUENCE [LARGE SCALE GENOMIC DNA]</scope>
    <source>
        <strain evidence="2 3">TWI391</strain>
    </source>
</reference>
<dbReference type="EMBL" id="JBDJNQ010000002">
    <property type="protein sequence ID" value="MEN5376669.1"/>
    <property type="molecule type" value="Genomic_DNA"/>
</dbReference>
<sequence length="368" mass="42255">MLTALVIVFVTAIGTLIQRKGTIQGNNYKIAWKSISARVLFYILPIGLGLCILIVFKYIWYDGEQMYAILWEHAKSRFLLFLVTMIAFTIWLDANPGRNLLILYFPHQFPVQVINEERVDCAGVVASSELMHPDTQIDNAVEKLSQVVEDKIISVLENRWHDSQVKGLFKDALSEFAADHQGPSTADEQLLHAIPFKRLFKEVLEEAENERDGLDNILLENLYASLYAKSPNRLKPFFNGLKTVILFHIFAIESHSNHAVVILTDGRRIDCPKIIGILKNLGLLKWLIKVNKAHYINMMHVCFMDYRTGGYIKIQSQTLQALRENMTQNEMLKICAQGSKVKNKYIEEFLKSRFDLSYEGWNTFVPLN</sequence>
<feature type="transmembrane region" description="Helical" evidence="1">
    <location>
        <begin position="35"/>
        <end position="56"/>
    </location>
</feature>
<keyword evidence="1" id="KW-1133">Transmembrane helix</keyword>
<keyword evidence="3" id="KW-1185">Reference proteome</keyword>
<name>A0ABV0BQ83_9SPHI</name>
<accession>A0ABV0BQ83</accession>
<dbReference type="RefSeq" id="WP_346580859.1">
    <property type="nucleotide sequence ID" value="NZ_JBDJNQ010000002.1"/>
</dbReference>
<comment type="caution">
    <text evidence="2">The sequence shown here is derived from an EMBL/GenBank/DDBJ whole genome shotgun (WGS) entry which is preliminary data.</text>
</comment>
<feature type="transmembrane region" description="Helical" evidence="1">
    <location>
        <begin position="77"/>
        <end position="94"/>
    </location>
</feature>
<protein>
    <submittedName>
        <fullName evidence="2">Uncharacterized protein</fullName>
    </submittedName>
</protein>
<evidence type="ECO:0000313" key="2">
    <source>
        <dbReference type="EMBL" id="MEN5376669.1"/>
    </source>
</evidence>
<evidence type="ECO:0000256" key="1">
    <source>
        <dbReference type="SAM" id="Phobius"/>
    </source>
</evidence>
<dbReference type="Proteomes" id="UP001409291">
    <property type="component" value="Unassembled WGS sequence"/>
</dbReference>